<gene>
    <name evidence="2" type="ORF">SVIM_LOCUS456391</name>
</gene>
<feature type="compositionally biased region" description="Low complexity" evidence="1">
    <location>
        <begin position="60"/>
        <end position="78"/>
    </location>
</feature>
<protein>
    <submittedName>
        <fullName evidence="2">Uncharacterized protein</fullName>
    </submittedName>
</protein>
<dbReference type="AlphaFoldDB" id="A0A6N2N2M5"/>
<organism evidence="2">
    <name type="scientific">Salix viminalis</name>
    <name type="common">Common osier</name>
    <name type="synonym">Basket willow</name>
    <dbReference type="NCBI Taxonomy" id="40686"/>
    <lineage>
        <taxon>Eukaryota</taxon>
        <taxon>Viridiplantae</taxon>
        <taxon>Streptophyta</taxon>
        <taxon>Embryophyta</taxon>
        <taxon>Tracheophyta</taxon>
        <taxon>Spermatophyta</taxon>
        <taxon>Magnoliopsida</taxon>
        <taxon>eudicotyledons</taxon>
        <taxon>Gunneridae</taxon>
        <taxon>Pentapetalae</taxon>
        <taxon>rosids</taxon>
        <taxon>fabids</taxon>
        <taxon>Malpighiales</taxon>
        <taxon>Salicaceae</taxon>
        <taxon>Saliceae</taxon>
        <taxon>Salix</taxon>
    </lineage>
</organism>
<evidence type="ECO:0000256" key="1">
    <source>
        <dbReference type="SAM" id="MobiDB-lite"/>
    </source>
</evidence>
<name>A0A6N2N2M5_SALVM</name>
<dbReference type="EMBL" id="CAADRP010002096">
    <property type="protein sequence ID" value="VFU61110.1"/>
    <property type="molecule type" value="Genomic_DNA"/>
</dbReference>
<accession>A0A6N2N2M5</accession>
<proteinExistence type="predicted"/>
<feature type="region of interest" description="Disordered" evidence="1">
    <location>
        <begin position="60"/>
        <end position="83"/>
    </location>
</feature>
<reference evidence="2" key="1">
    <citation type="submission" date="2019-03" db="EMBL/GenBank/DDBJ databases">
        <authorList>
            <person name="Mank J."/>
            <person name="Almeida P."/>
        </authorList>
    </citation>
    <scope>NUCLEOTIDE SEQUENCE</scope>
    <source>
        <strain evidence="2">78183</strain>
    </source>
</reference>
<evidence type="ECO:0000313" key="2">
    <source>
        <dbReference type="EMBL" id="VFU61110.1"/>
    </source>
</evidence>
<sequence length="132" mass="14825">MGKKYQINRLKFQNNHPVRIKGSILPLSSKQKTTTWFKKRWKKRGHVRSGHGRYALATSTSSTTSYAVPLSTSTSSDSSSHKMSKTRKLRILMSLSLVTSKFLQPLLSRPSFCKKIEEKKIDEVGGAVVLAT</sequence>